<proteinExistence type="predicted"/>
<protein>
    <recommendedName>
        <fullName evidence="3">Lipoprotein</fullName>
    </recommendedName>
</protein>
<keyword evidence="2" id="KW-1185">Reference proteome</keyword>
<organism evidence="1 2">
    <name type="scientific">Brachyspira murdochii</name>
    <dbReference type="NCBI Taxonomy" id="84378"/>
    <lineage>
        <taxon>Bacteria</taxon>
        <taxon>Pseudomonadati</taxon>
        <taxon>Spirochaetota</taxon>
        <taxon>Spirochaetia</taxon>
        <taxon>Brachyspirales</taxon>
        <taxon>Brachyspiraceae</taxon>
        <taxon>Brachyspira</taxon>
    </lineage>
</organism>
<name>A0ABX5B5P0_9SPIR</name>
<evidence type="ECO:0008006" key="3">
    <source>
        <dbReference type="Google" id="ProtNLM"/>
    </source>
</evidence>
<dbReference type="EMBL" id="JJMJ01000062">
    <property type="protein sequence ID" value="PPS22601.1"/>
    <property type="molecule type" value="Genomic_DNA"/>
</dbReference>
<evidence type="ECO:0000313" key="1">
    <source>
        <dbReference type="EMBL" id="PPS22601.1"/>
    </source>
</evidence>
<dbReference type="RefSeq" id="WP_013113463.1">
    <property type="nucleotide sequence ID" value="NZ_JAWLQH010000002.1"/>
</dbReference>
<comment type="caution">
    <text evidence="1">The sequence shown here is derived from an EMBL/GenBank/DDBJ whole genome shotgun (WGS) entry which is preliminary data.</text>
</comment>
<dbReference type="Proteomes" id="UP000238924">
    <property type="component" value="Unassembled WGS sequence"/>
</dbReference>
<sequence>MNKKYIVKYKYALLDLLKDENINLSDIDTSNMIDMSYLFQDSKRKNFDGIETWNVSNVTDMKCMFNNALYFDKDLTSWNIEKLKEFEEIFDDSFKHVKTILMFYNACKDRKYRKKLQIMLECLDIKEVYTELNNDKINYKKNKEFIKKLENVYYDELEELIKNK</sequence>
<dbReference type="InterPro" id="IPR005046">
    <property type="entry name" value="DUF285"/>
</dbReference>
<gene>
    <name evidence="1" type="ORF">DJ52_03935</name>
</gene>
<evidence type="ECO:0000313" key="2">
    <source>
        <dbReference type="Proteomes" id="UP000238924"/>
    </source>
</evidence>
<reference evidence="1 2" key="1">
    <citation type="submission" date="2014-04" db="EMBL/GenBank/DDBJ databases">
        <title>Whole genome sequence of 'Brachyspira hampsonii' D13-03603F2.</title>
        <authorList>
            <person name="Patterson A.H."/>
            <person name="Chaban B."/>
            <person name="Fernando C."/>
            <person name="Harding J.C."/>
            <person name="Hill J.E."/>
        </authorList>
    </citation>
    <scope>NUCLEOTIDE SEQUENCE [LARGE SCALE GENOMIC DNA]</scope>
    <source>
        <strain evidence="1 2">D13-03603F2</strain>
    </source>
</reference>
<accession>A0ABX5B5P0</accession>
<dbReference type="Pfam" id="PF03382">
    <property type="entry name" value="DUF285"/>
    <property type="match status" value="1"/>
</dbReference>